<proteinExistence type="predicted"/>
<sequence length="127" mass="13514">MPGNCGRFGRLPLAIDAIIDGQYIDIAMLVNICAIAGDMPFWPVMPDAAEANVPPGWAAWDRRTGQCDGGSGIAVVDTRIVQRRQNCSSTEFAWTGAAPHRPPRPGLPTSALSAPPHPLLLTCSTLH</sequence>
<gene>
    <name evidence="1" type="ORF">I553_3022</name>
</gene>
<dbReference type="EMBL" id="JAOB01000070">
    <property type="protein sequence ID" value="EUA20698.1"/>
    <property type="molecule type" value="Genomic_DNA"/>
</dbReference>
<name>X7ZPS7_MYCXE</name>
<comment type="caution">
    <text evidence="1">The sequence shown here is derived from an EMBL/GenBank/DDBJ whole genome shotgun (WGS) entry which is preliminary data.</text>
</comment>
<dbReference type="AlphaFoldDB" id="X7ZPS7"/>
<accession>X7ZPS7</accession>
<evidence type="ECO:0000313" key="1">
    <source>
        <dbReference type="EMBL" id="EUA20698.1"/>
    </source>
</evidence>
<dbReference type="PATRIC" id="fig|1299334.3.peg.7832"/>
<reference evidence="1" key="1">
    <citation type="submission" date="2014-01" db="EMBL/GenBank/DDBJ databases">
        <authorList>
            <person name="Brown-Elliot B."/>
            <person name="Wallace R."/>
            <person name="Lenaerts A."/>
            <person name="Ordway D."/>
            <person name="DeGroote M.A."/>
            <person name="Parker T."/>
            <person name="Sizemore C."/>
            <person name="Tallon L.J."/>
            <person name="Sadzewicz L.K."/>
            <person name="Sengamalay N."/>
            <person name="Fraser C.M."/>
            <person name="Hine E."/>
            <person name="Shefchek K.A."/>
            <person name="Das S.P."/>
            <person name="Tettelin H."/>
        </authorList>
    </citation>
    <scope>NUCLEOTIDE SEQUENCE [LARGE SCALE GENOMIC DNA]</scope>
    <source>
        <strain evidence="1">4042</strain>
    </source>
</reference>
<organism evidence="1">
    <name type="scientific">Mycobacterium xenopi 4042</name>
    <dbReference type="NCBI Taxonomy" id="1299334"/>
    <lineage>
        <taxon>Bacteria</taxon>
        <taxon>Bacillati</taxon>
        <taxon>Actinomycetota</taxon>
        <taxon>Actinomycetes</taxon>
        <taxon>Mycobacteriales</taxon>
        <taxon>Mycobacteriaceae</taxon>
        <taxon>Mycobacterium</taxon>
    </lineage>
</organism>
<protein>
    <submittedName>
        <fullName evidence="1">Uncharacterized protein</fullName>
    </submittedName>
</protein>